<dbReference type="InterPro" id="IPR036291">
    <property type="entry name" value="NAD(P)-bd_dom_sf"/>
</dbReference>
<evidence type="ECO:0000256" key="3">
    <source>
        <dbReference type="RuleBase" id="RU000363"/>
    </source>
</evidence>
<sequence>MRVNDKVVVITGASSGIGRATALAFAAKGAAVVLAARRREALEEAALECERRGGRALAVPTDVTDADAVEELARQAVARFGRVDVWVNCAAVTLFGPFGEVPLDEFRRVLDVNVMGYVHGARAALPHLRQRGEGVLVNVASIVGVVAQPYAHAYGMSKHAVRALGASLRQELRLDGVRGVKVCTVLPATIDTPLFQHAANHTGRRVVAMPPVYPAERVARAVVGLVRRPRREVVVGGMGRNLVAQSRLAPGLTERMMAVQVDRTHLSRKEPAPDTPGNLFRPGEGPGTVAGGWHGKRKTVVRRALTAAAVVGTIAAARRVLR</sequence>
<dbReference type="PROSITE" id="PS00061">
    <property type="entry name" value="ADH_SHORT"/>
    <property type="match status" value="1"/>
</dbReference>
<evidence type="ECO:0000313" key="6">
    <source>
        <dbReference type="EMBL" id="NJP96101.1"/>
    </source>
</evidence>
<feature type="compositionally biased region" description="Basic and acidic residues" evidence="4">
    <location>
        <begin position="263"/>
        <end position="272"/>
    </location>
</feature>
<keyword evidence="2" id="KW-0560">Oxidoreductase</keyword>
<dbReference type="InterPro" id="IPR020904">
    <property type="entry name" value="Sc_DH/Rdtase_CS"/>
</dbReference>
<evidence type="ECO:0000256" key="4">
    <source>
        <dbReference type="SAM" id="MobiDB-lite"/>
    </source>
</evidence>
<evidence type="ECO:0000259" key="5">
    <source>
        <dbReference type="SMART" id="SM00822"/>
    </source>
</evidence>
<feature type="domain" description="Ketoreductase" evidence="5">
    <location>
        <begin position="6"/>
        <end position="180"/>
    </location>
</feature>
<comment type="similarity">
    <text evidence="1 3">Belongs to the short-chain dehydrogenases/reductases (SDR) family.</text>
</comment>
<evidence type="ECO:0000256" key="2">
    <source>
        <dbReference type="ARBA" id="ARBA00023002"/>
    </source>
</evidence>
<dbReference type="Gene3D" id="3.40.50.720">
    <property type="entry name" value="NAD(P)-binding Rossmann-like Domain"/>
    <property type="match status" value="1"/>
</dbReference>
<dbReference type="InterPro" id="IPR057326">
    <property type="entry name" value="KR_dom"/>
</dbReference>
<dbReference type="InterPro" id="IPR002347">
    <property type="entry name" value="SDR_fam"/>
</dbReference>
<dbReference type="PANTHER" id="PTHR44196">
    <property type="entry name" value="DEHYDROGENASE/REDUCTASE SDR FAMILY MEMBER 7B"/>
    <property type="match status" value="1"/>
</dbReference>
<dbReference type="SMART" id="SM00822">
    <property type="entry name" value="PKS_KR"/>
    <property type="match status" value="1"/>
</dbReference>
<proteinExistence type="inferred from homology"/>
<keyword evidence="7" id="KW-1185">Reference proteome</keyword>
<evidence type="ECO:0000256" key="1">
    <source>
        <dbReference type="ARBA" id="ARBA00006484"/>
    </source>
</evidence>
<dbReference type="PRINTS" id="PR00081">
    <property type="entry name" value="GDHRDH"/>
</dbReference>
<dbReference type="NCBIfam" id="NF005495">
    <property type="entry name" value="PRK07109.1"/>
    <property type="match status" value="1"/>
</dbReference>
<dbReference type="EMBL" id="JAATEP010000045">
    <property type="protein sequence ID" value="NJP96101.1"/>
    <property type="molecule type" value="Genomic_DNA"/>
</dbReference>
<dbReference type="SUPFAM" id="SSF51735">
    <property type="entry name" value="NAD(P)-binding Rossmann-fold domains"/>
    <property type="match status" value="1"/>
</dbReference>
<dbReference type="RefSeq" id="WP_168017734.1">
    <property type="nucleotide sequence ID" value="NZ_JAATEP010000045.1"/>
</dbReference>
<dbReference type="PANTHER" id="PTHR44196:SF1">
    <property type="entry name" value="DEHYDROGENASE_REDUCTASE SDR FAMILY MEMBER 7B"/>
    <property type="match status" value="1"/>
</dbReference>
<dbReference type="Pfam" id="PF00106">
    <property type="entry name" value="adh_short"/>
    <property type="match status" value="1"/>
</dbReference>
<comment type="caution">
    <text evidence="6">The sequence shown here is derived from an EMBL/GenBank/DDBJ whole genome shotgun (WGS) entry which is preliminary data.</text>
</comment>
<name>A0ABX1BEK5_9ACTN</name>
<dbReference type="PRINTS" id="PR00080">
    <property type="entry name" value="SDRFAMILY"/>
</dbReference>
<organism evidence="6 7">
    <name type="scientific">Nonomuraea composti</name>
    <dbReference type="NCBI Taxonomy" id="2720023"/>
    <lineage>
        <taxon>Bacteria</taxon>
        <taxon>Bacillati</taxon>
        <taxon>Actinomycetota</taxon>
        <taxon>Actinomycetes</taxon>
        <taxon>Streptosporangiales</taxon>
        <taxon>Streptosporangiaceae</taxon>
        <taxon>Nonomuraea</taxon>
    </lineage>
</organism>
<reference evidence="6 7" key="1">
    <citation type="submission" date="2020-03" db="EMBL/GenBank/DDBJ databases">
        <title>WGS of actinomycetes isolated from Thailand.</title>
        <authorList>
            <person name="Thawai C."/>
        </authorList>
    </citation>
    <scope>NUCLEOTIDE SEQUENCE [LARGE SCALE GENOMIC DNA]</scope>
    <source>
        <strain evidence="6 7">FMUSA5-5</strain>
    </source>
</reference>
<gene>
    <name evidence="6" type="ORF">HCN51_42845</name>
</gene>
<protein>
    <submittedName>
        <fullName evidence="6">SDR family NAD(P)-dependent oxidoreductase</fullName>
    </submittedName>
</protein>
<accession>A0ABX1BEK5</accession>
<feature type="region of interest" description="Disordered" evidence="4">
    <location>
        <begin position="263"/>
        <end position="292"/>
    </location>
</feature>
<dbReference type="Proteomes" id="UP000696294">
    <property type="component" value="Unassembled WGS sequence"/>
</dbReference>
<evidence type="ECO:0000313" key="7">
    <source>
        <dbReference type="Proteomes" id="UP000696294"/>
    </source>
</evidence>